<dbReference type="InterPro" id="IPR003958">
    <property type="entry name" value="CBFA_NFYB_domain"/>
</dbReference>
<accession>A0A8R1Y7R8</accession>
<dbReference type="GO" id="GO:0046982">
    <property type="term" value="F:protein heterodimerization activity"/>
    <property type="evidence" value="ECO:0007669"/>
    <property type="project" value="InterPro"/>
</dbReference>
<dbReference type="InterPro" id="IPR051377">
    <property type="entry name" value="DNA_Pol-Epsilon_Subunit"/>
</dbReference>
<dbReference type="GO" id="GO:0031507">
    <property type="term" value="P:heterochromatin formation"/>
    <property type="evidence" value="ECO:0000318"/>
    <property type="project" value="GO_Central"/>
</dbReference>
<keyword evidence="2" id="KW-0539">Nucleus</keyword>
<protein>
    <recommendedName>
        <fullName evidence="3">DNA polymerase epsilon subunit 3</fullName>
    </recommendedName>
</protein>
<evidence type="ECO:0000313" key="4">
    <source>
        <dbReference type="EnsemblMetazoa" id="PPA00188.1"/>
    </source>
</evidence>
<gene>
    <name evidence="4" type="primary">WBGene00089742</name>
</gene>
<dbReference type="GO" id="GO:0006272">
    <property type="term" value="P:leading strand elongation"/>
    <property type="evidence" value="ECO:0000318"/>
    <property type="project" value="GO_Central"/>
</dbReference>
<reference evidence="4" key="2">
    <citation type="submission" date="2022-06" db="UniProtKB">
        <authorList>
            <consortium name="EnsemblMetazoa"/>
        </authorList>
    </citation>
    <scope>IDENTIFICATION</scope>
    <source>
        <strain evidence="4">PS312</strain>
    </source>
</reference>
<dbReference type="PANTHER" id="PTHR46172">
    <property type="entry name" value="DNA POLYMERASE EPSILON SUBUNIT 3"/>
    <property type="match status" value="1"/>
</dbReference>
<keyword evidence="5" id="KW-1185">Reference proteome</keyword>
<evidence type="ECO:0000256" key="3">
    <source>
        <dbReference type="ARBA" id="ARBA00039793"/>
    </source>
</evidence>
<comment type="subcellular location">
    <subcellularLocation>
        <location evidence="1">Nucleus</location>
    </subcellularLocation>
</comment>
<evidence type="ECO:0000313" key="5">
    <source>
        <dbReference type="Proteomes" id="UP000005239"/>
    </source>
</evidence>
<dbReference type="CDD" id="cd22928">
    <property type="entry name" value="HFD_POLE3_DPB4"/>
    <property type="match status" value="1"/>
</dbReference>
<dbReference type="GO" id="GO:0006974">
    <property type="term" value="P:DNA damage response"/>
    <property type="evidence" value="ECO:0000318"/>
    <property type="project" value="GO_Central"/>
</dbReference>
<dbReference type="Proteomes" id="UP000005239">
    <property type="component" value="Unassembled WGS sequence"/>
</dbReference>
<dbReference type="OrthoDB" id="1707486at2759"/>
<dbReference type="GO" id="GO:0031490">
    <property type="term" value="F:chromatin DNA binding"/>
    <property type="evidence" value="ECO:0000318"/>
    <property type="project" value="GO_Central"/>
</dbReference>
<dbReference type="Pfam" id="PF00808">
    <property type="entry name" value="CBFD_NFYB_HMF"/>
    <property type="match status" value="1"/>
</dbReference>
<accession>A0A2A6BEU9</accession>
<evidence type="ECO:0000256" key="1">
    <source>
        <dbReference type="ARBA" id="ARBA00004123"/>
    </source>
</evidence>
<dbReference type="SUPFAM" id="SSF47113">
    <property type="entry name" value="Histone-fold"/>
    <property type="match status" value="1"/>
</dbReference>
<dbReference type="AlphaFoldDB" id="A0A2A6BEU9"/>
<dbReference type="EnsemblMetazoa" id="PPA00188.1">
    <property type="protein sequence ID" value="PPA00188.1"/>
    <property type="gene ID" value="WBGene00089742"/>
</dbReference>
<reference evidence="5" key="1">
    <citation type="journal article" date="2008" name="Nat. Genet.">
        <title>The Pristionchus pacificus genome provides a unique perspective on nematode lifestyle and parasitism.</title>
        <authorList>
            <person name="Dieterich C."/>
            <person name="Clifton S.W."/>
            <person name="Schuster L.N."/>
            <person name="Chinwalla A."/>
            <person name="Delehaunty K."/>
            <person name="Dinkelacker I."/>
            <person name="Fulton L."/>
            <person name="Fulton R."/>
            <person name="Godfrey J."/>
            <person name="Minx P."/>
            <person name="Mitreva M."/>
            <person name="Roeseler W."/>
            <person name="Tian H."/>
            <person name="Witte H."/>
            <person name="Yang S.P."/>
            <person name="Wilson R.K."/>
            <person name="Sommer R.J."/>
        </authorList>
    </citation>
    <scope>NUCLEOTIDE SEQUENCE [LARGE SCALE GENOMIC DNA]</scope>
    <source>
        <strain evidence="5">PS312</strain>
    </source>
</reference>
<evidence type="ECO:0000256" key="2">
    <source>
        <dbReference type="ARBA" id="ARBA00023242"/>
    </source>
</evidence>
<dbReference type="GO" id="GO:0008623">
    <property type="term" value="C:CHRAC"/>
    <property type="evidence" value="ECO:0000318"/>
    <property type="project" value="GO_Central"/>
</dbReference>
<organism evidence="4 5">
    <name type="scientific">Pristionchus pacificus</name>
    <name type="common">Parasitic nematode worm</name>
    <dbReference type="NCBI Taxonomy" id="54126"/>
    <lineage>
        <taxon>Eukaryota</taxon>
        <taxon>Metazoa</taxon>
        <taxon>Ecdysozoa</taxon>
        <taxon>Nematoda</taxon>
        <taxon>Chromadorea</taxon>
        <taxon>Rhabditida</taxon>
        <taxon>Rhabditina</taxon>
        <taxon>Diplogasteromorpha</taxon>
        <taxon>Diplogasteroidea</taxon>
        <taxon>Neodiplogasteridae</taxon>
        <taxon>Pristionchus</taxon>
    </lineage>
</organism>
<dbReference type="InterPro" id="IPR009072">
    <property type="entry name" value="Histone-fold"/>
</dbReference>
<dbReference type="Gene3D" id="1.10.20.10">
    <property type="entry name" value="Histone, subunit A"/>
    <property type="match status" value="1"/>
</dbReference>
<name>A0A2A6BEU9_PRIPA</name>
<dbReference type="PANTHER" id="PTHR46172:SF1">
    <property type="entry name" value="DNA POLYMERASE EPSILON SUBUNIT 3"/>
    <property type="match status" value="1"/>
</dbReference>
<dbReference type="GO" id="GO:0008622">
    <property type="term" value="C:epsilon DNA polymerase complex"/>
    <property type="evidence" value="ECO:0000318"/>
    <property type="project" value="GO_Central"/>
</dbReference>
<sequence>MSDSKVEDLRLPAAVIARIVKEALPSNAAVSKEARTALSRAAAVFILNVTNAANEHADGNKRKTIAATDIYYAIKTLDCEQLERPLQEAVEAWKVGRSAKMEEAKKRRAEKKANDVRDIEDM</sequence>
<proteinExistence type="predicted"/>